<dbReference type="RefSeq" id="WP_122909701.1">
    <property type="nucleotide sequence ID" value="NZ_CBCSBE010000006.1"/>
</dbReference>
<accession>A0A3M8C8D0</accession>
<proteinExistence type="predicted"/>
<sequence length="115" mass="13192">MTNNLTKKDYVLTIVDHLQKHKEIMSSDLQSLLQEVKTNIEQVPADTFFLESNMVMTETVSERKPNVSEPLFRLSEAYDELKKLAETNRESRPELLSAVTQLEGLLNSSEGYFPE</sequence>
<organism evidence="1 2">
    <name type="scientific">Brevibacillus invocatus</name>
    <dbReference type="NCBI Taxonomy" id="173959"/>
    <lineage>
        <taxon>Bacteria</taxon>
        <taxon>Bacillati</taxon>
        <taxon>Bacillota</taxon>
        <taxon>Bacilli</taxon>
        <taxon>Bacillales</taxon>
        <taxon>Paenibacillaceae</taxon>
        <taxon>Brevibacillus</taxon>
    </lineage>
</organism>
<protein>
    <submittedName>
        <fullName evidence="1">Uncharacterized protein</fullName>
    </submittedName>
</protein>
<evidence type="ECO:0000313" key="2">
    <source>
        <dbReference type="Proteomes" id="UP000282028"/>
    </source>
</evidence>
<dbReference type="OrthoDB" id="2470131at2"/>
<dbReference type="AlphaFoldDB" id="A0A3M8C8D0"/>
<gene>
    <name evidence="1" type="ORF">EDM52_14525</name>
</gene>
<reference evidence="1 2" key="1">
    <citation type="submission" date="2018-10" db="EMBL/GenBank/DDBJ databases">
        <title>Phylogenomics of Brevibacillus.</title>
        <authorList>
            <person name="Dunlap C."/>
        </authorList>
    </citation>
    <scope>NUCLEOTIDE SEQUENCE [LARGE SCALE GENOMIC DNA]</scope>
    <source>
        <strain evidence="1 2">JCM 12215</strain>
    </source>
</reference>
<dbReference type="EMBL" id="RHHR01000027">
    <property type="protein sequence ID" value="RNB71974.1"/>
    <property type="molecule type" value="Genomic_DNA"/>
</dbReference>
<keyword evidence="2" id="KW-1185">Reference proteome</keyword>
<comment type="caution">
    <text evidence="1">The sequence shown here is derived from an EMBL/GenBank/DDBJ whole genome shotgun (WGS) entry which is preliminary data.</text>
</comment>
<name>A0A3M8C8D0_9BACL</name>
<dbReference type="Proteomes" id="UP000282028">
    <property type="component" value="Unassembled WGS sequence"/>
</dbReference>
<evidence type="ECO:0000313" key="1">
    <source>
        <dbReference type="EMBL" id="RNB71974.1"/>
    </source>
</evidence>